<accession>A0A7J3ZK58</accession>
<dbReference type="EMBL" id="DRZC01000046">
    <property type="protein sequence ID" value="HHQ80491.1"/>
    <property type="molecule type" value="Genomic_DNA"/>
</dbReference>
<feature type="region of interest" description="Disordered" evidence="1">
    <location>
        <begin position="1"/>
        <end position="26"/>
    </location>
</feature>
<name>A0A7J3ZK58_9CREN</name>
<dbReference type="AlphaFoldDB" id="A0A7J3ZK58"/>
<sequence>MDKSRYGNAEDIGIPSSALHGTHEESNTVFPMTNAYTPEDVIEDFLRHPTSVVLDMRRYPEDFKMAKRL</sequence>
<protein>
    <submittedName>
        <fullName evidence="2">Uncharacterized protein</fullName>
    </submittedName>
</protein>
<comment type="caution">
    <text evidence="2">The sequence shown here is derived from an EMBL/GenBank/DDBJ whole genome shotgun (WGS) entry which is preliminary data.</text>
</comment>
<proteinExistence type="predicted"/>
<organism evidence="2">
    <name type="scientific">Fervidicoccus fontis</name>
    <dbReference type="NCBI Taxonomy" id="683846"/>
    <lineage>
        <taxon>Archaea</taxon>
        <taxon>Thermoproteota</taxon>
        <taxon>Thermoprotei</taxon>
        <taxon>Fervidicoccales</taxon>
        <taxon>Fervidicoccaceae</taxon>
        <taxon>Fervidicoccus</taxon>
    </lineage>
</organism>
<evidence type="ECO:0000256" key="1">
    <source>
        <dbReference type="SAM" id="MobiDB-lite"/>
    </source>
</evidence>
<evidence type="ECO:0000313" key="2">
    <source>
        <dbReference type="EMBL" id="HHQ80491.1"/>
    </source>
</evidence>
<reference evidence="2" key="1">
    <citation type="journal article" date="2020" name="mSystems">
        <title>Genome- and Community-Level Interaction Insights into Carbon Utilization and Element Cycling Functions of Hydrothermarchaeota in Hydrothermal Sediment.</title>
        <authorList>
            <person name="Zhou Z."/>
            <person name="Liu Y."/>
            <person name="Xu W."/>
            <person name="Pan J."/>
            <person name="Luo Z.H."/>
            <person name="Li M."/>
        </authorList>
    </citation>
    <scope>NUCLEOTIDE SEQUENCE [LARGE SCALE GENOMIC DNA]</scope>
    <source>
        <strain evidence="2">SpSt-1116</strain>
    </source>
</reference>
<gene>
    <name evidence="2" type="ORF">ENM78_03425</name>
</gene>